<dbReference type="AlphaFoldDB" id="A0A0V1LXG1"/>
<keyword evidence="2" id="KW-1185">Reference proteome</keyword>
<dbReference type="EMBL" id="JYDO01001898">
    <property type="protein sequence ID" value="KRZ63806.1"/>
    <property type="molecule type" value="Genomic_DNA"/>
</dbReference>
<comment type="caution">
    <text evidence="1">The sequence shown here is derived from an EMBL/GenBank/DDBJ whole genome shotgun (WGS) entry which is preliminary data.</text>
</comment>
<proteinExistence type="predicted"/>
<evidence type="ECO:0000313" key="1">
    <source>
        <dbReference type="EMBL" id="KRZ63806.1"/>
    </source>
</evidence>
<evidence type="ECO:0000313" key="2">
    <source>
        <dbReference type="Proteomes" id="UP000054843"/>
    </source>
</evidence>
<accession>A0A0V1LXG1</accession>
<name>A0A0V1LXG1_9BILA</name>
<organism evidence="1 2">
    <name type="scientific">Trichinella papuae</name>
    <dbReference type="NCBI Taxonomy" id="268474"/>
    <lineage>
        <taxon>Eukaryota</taxon>
        <taxon>Metazoa</taxon>
        <taxon>Ecdysozoa</taxon>
        <taxon>Nematoda</taxon>
        <taxon>Enoplea</taxon>
        <taxon>Dorylaimia</taxon>
        <taxon>Trichinellida</taxon>
        <taxon>Trichinellidae</taxon>
        <taxon>Trichinella</taxon>
    </lineage>
</organism>
<reference evidence="1 2" key="1">
    <citation type="submission" date="2015-01" db="EMBL/GenBank/DDBJ databases">
        <title>Evolution of Trichinella species and genotypes.</title>
        <authorList>
            <person name="Korhonen P.K."/>
            <person name="Edoardo P."/>
            <person name="Giuseppe L.R."/>
            <person name="Gasser R.B."/>
        </authorList>
    </citation>
    <scope>NUCLEOTIDE SEQUENCE [LARGE SCALE GENOMIC DNA]</scope>
    <source>
        <strain evidence="1">ISS1980</strain>
    </source>
</reference>
<sequence>MAYINGNDFRWMLTCLMDRHNAHSIKSGLSEIEILVKMNSYLIST</sequence>
<gene>
    <name evidence="1" type="ORF">T10_6684</name>
</gene>
<protein>
    <submittedName>
        <fullName evidence="1">Uncharacterized protein</fullName>
    </submittedName>
</protein>
<dbReference type="Proteomes" id="UP000054843">
    <property type="component" value="Unassembled WGS sequence"/>
</dbReference>